<accession>A0A132B5B6</accession>
<reference evidence="1 2" key="1">
    <citation type="submission" date="2015-10" db="EMBL/GenBank/DDBJ databases">
        <title>Full genome of DAOMC 229536 Phialocephala scopiformis, a fungal endophyte of spruce producing the potent anti-insectan compound rugulosin.</title>
        <authorList>
            <consortium name="DOE Joint Genome Institute"/>
            <person name="Walker A.K."/>
            <person name="Frasz S.L."/>
            <person name="Seifert K.A."/>
            <person name="Miller J.D."/>
            <person name="Mondo S.J."/>
            <person name="Labutti K."/>
            <person name="Lipzen A."/>
            <person name="Dockter R."/>
            <person name="Kennedy M."/>
            <person name="Grigoriev I.V."/>
            <person name="Spatafora J.W."/>
        </authorList>
    </citation>
    <scope>NUCLEOTIDE SEQUENCE [LARGE SCALE GENOMIC DNA]</scope>
    <source>
        <strain evidence="1 2">CBS 120377</strain>
    </source>
</reference>
<dbReference type="Gene3D" id="3.80.10.10">
    <property type="entry name" value="Ribonuclease Inhibitor"/>
    <property type="match status" value="1"/>
</dbReference>
<dbReference type="EMBL" id="KQ947439">
    <property type="protein sequence ID" value="KUJ07605.1"/>
    <property type="molecule type" value="Genomic_DNA"/>
</dbReference>
<dbReference type="Proteomes" id="UP000070700">
    <property type="component" value="Unassembled WGS sequence"/>
</dbReference>
<dbReference type="KEGG" id="psco:LY89DRAFT_677817"/>
<dbReference type="OrthoDB" id="3565096at2759"/>
<dbReference type="RefSeq" id="XP_018061960.1">
    <property type="nucleotide sequence ID" value="XM_018213706.1"/>
</dbReference>
<dbReference type="InParanoid" id="A0A132B5B6"/>
<gene>
    <name evidence="1" type="ORF">LY89DRAFT_677817</name>
</gene>
<dbReference type="InterPro" id="IPR032675">
    <property type="entry name" value="LRR_dom_sf"/>
</dbReference>
<proteinExistence type="predicted"/>
<keyword evidence="2" id="KW-1185">Reference proteome</keyword>
<dbReference type="SUPFAM" id="SSF52047">
    <property type="entry name" value="RNI-like"/>
    <property type="match status" value="1"/>
</dbReference>
<name>A0A132B5B6_MOLSC</name>
<dbReference type="GeneID" id="28823432"/>
<sequence length="504" mass="58696">MSTMENNLGAEADTSSRKAKLNYDLWCMIFDEVLEKAKGNPLLFPGQWFEPDLIKWLRDLRLVSKDFSQILTPFAYETVELRRCQIPRRDLFGIVVSCSDFQKNLSQFTKIMVLEVSINQNYLSSLVKLMAECESLRGVIFKTEDLPGSPVAEFMSKILEGFLRKSMLYRIWYDQGYCKIRSDNVSNHILPLPKNKGAFPKKIRNKKRESILPKEEGEPRALQLLRHPDNRAFSNSEQFSYRFPAVTHLSLIRYPWIHSASTYNNVWNFSKLEQLDLAEMNLLRFFEIVCAKDFENLHSLCLRVYLDERSRDIGMSVGSARAALRAIKKLKMLWIDHERWASIFPPILICEIGSSLQWLALHDRTGPVNRRSMSVKDLWNIRVHCPSIYCLQIDWPWNSNKSEQHKFLEEVCRFVELRVLVFATAADPFEFAAVEAEAKTTYESQALGQYYEYVRPSKKPSLSPEYRATSRQIVGFLHEHKYGKPLEFVSIDQKLEYHANTTSL</sequence>
<organism evidence="1 2">
    <name type="scientific">Mollisia scopiformis</name>
    <name type="common">Conifer needle endophyte fungus</name>
    <name type="synonym">Phialocephala scopiformis</name>
    <dbReference type="NCBI Taxonomy" id="149040"/>
    <lineage>
        <taxon>Eukaryota</taxon>
        <taxon>Fungi</taxon>
        <taxon>Dikarya</taxon>
        <taxon>Ascomycota</taxon>
        <taxon>Pezizomycotina</taxon>
        <taxon>Leotiomycetes</taxon>
        <taxon>Helotiales</taxon>
        <taxon>Mollisiaceae</taxon>
        <taxon>Mollisia</taxon>
    </lineage>
</organism>
<dbReference type="AlphaFoldDB" id="A0A132B5B6"/>
<protein>
    <submittedName>
        <fullName evidence="1">Uncharacterized protein</fullName>
    </submittedName>
</protein>
<evidence type="ECO:0000313" key="1">
    <source>
        <dbReference type="EMBL" id="KUJ07605.1"/>
    </source>
</evidence>
<evidence type="ECO:0000313" key="2">
    <source>
        <dbReference type="Proteomes" id="UP000070700"/>
    </source>
</evidence>